<organism evidence="3">
    <name type="scientific">termite gut metagenome</name>
    <dbReference type="NCBI Taxonomy" id="433724"/>
    <lineage>
        <taxon>unclassified sequences</taxon>
        <taxon>metagenomes</taxon>
        <taxon>organismal metagenomes</taxon>
    </lineage>
</organism>
<feature type="non-terminal residue" evidence="3">
    <location>
        <position position="277"/>
    </location>
</feature>
<dbReference type="NCBIfam" id="TIGR01085">
    <property type="entry name" value="murE"/>
    <property type="match status" value="1"/>
</dbReference>
<dbReference type="InterPro" id="IPR000713">
    <property type="entry name" value="Mur_ligase_N"/>
</dbReference>
<accession>A0A5J4PHP4</accession>
<dbReference type="GO" id="GO:0008765">
    <property type="term" value="F:UDP-N-acetylmuramoylalanyl-D-glutamate-2,6-diaminopimelate ligase activity"/>
    <property type="evidence" value="ECO:0007669"/>
    <property type="project" value="UniProtKB-EC"/>
</dbReference>
<dbReference type="GO" id="GO:0005524">
    <property type="term" value="F:ATP binding"/>
    <property type="evidence" value="ECO:0007669"/>
    <property type="project" value="InterPro"/>
</dbReference>
<evidence type="ECO:0000313" key="3">
    <source>
        <dbReference type="EMBL" id="KAA6308281.1"/>
    </source>
</evidence>
<gene>
    <name evidence="3" type="ORF">EZS27_040038</name>
</gene>
<dbReference type="Pfam" id="PF08245">
    <property type="entry name" value="Mur_ligase_M"/>
    <property type="match status" value="1"/>
</dbReference>
<dbReference type="EMBL" id="SNRY01008580">
    <property type="protein sequence ID" value="KAA6308281.1"/>
    <property type="molecule type" value="Genomic_DNA"/>
</dbReference>
<dbReference type="Gene3D" id="3.40.1190.10">
    <property type="entry name" value="Mur-like, catalytic domain"/>
    <property type="match status" value="1"/>
</dbReference>
<dbReference type="InterPro" id="IPR013221">
    <property type="entry name" value="Mur_ligase_cen"/>
</dbReference>
<dbReference type="SUPFAM" id="SSF63418">
    <property type="entry name" value="MurE/MurF N-terminal domain"/>
    <property type="match status" value="1"/>
</dbReference>
<dbReference type="GO" id="GO:0008360">
    <property type="term" value="P:regulation of cell shape"/>
    <property type="evidence" value="ECO:0007669"/>
    <property type="project" value="InterPro"/>
</dbReference>
<dbReference type="GO" id="GO:0051301">
    <property type="term" value="P:cell division"/>
    <property type="evidence" value="ECO:0007669"/>
    <property type="project" value="InterPro"/>
</dbReference>
<feature type="domain" description="Mur ligase N-terminal catalytic" evidence="1">
    <location>
        <begin position="3"/>
        <end position="49"/>
    </location>
</feature>
<dbReference type="Pfam" id="PF01225">
    <property type="entry name" value="Mur_ligase"/>
    <property type="match status" value="1"/>
</dbReference>
<dbReference type="InterPro" id="IPR005761">
    <property type="entry name" value="UDP-N-AcMur-Glu-dNH2Pim_ligase"/>
</dbReference>
<dbReference type="Gene3D" id="3.40.1390.10">
    <property type="entry name" value="MurE/MurF, N-terminal domain"/>
    <property type="match status" value="1"/>
</dbReference>
<protein>
    <submittedName>
        <fullName evidence="3">UDP-N-acetylmuramoyl-L-alanyl-D-glutamate--2 6-diaminopimelate ligase</fullName>
        <ecNumber evidence="3">6.3.2.13</ecNumber>
    </submittedName>
</protein>
<dbReference type="InterPro" id="IPR035911">
    <property type="entry name" value="MurE/MurF_N"/>
</dbReference>
<feature type="domain" description="Mur ligase central" evidence="2">
    <location>
        <begin position="90"/>
        <end position="277"/>
    </location>
</feature>
<reference evidence="3" key="1">
    <citation type="submission" date="2019-03" db="EMBL/GenBank/DDBJ databases">
        <title>Single cell metagenomics reveals metabolic interactions within the superorganism composed of flagellate Streblomastix strix and complex community of Bacteroidetes bacteria on its surface.</title>
        <authorList>
            <person name="Treitli S.C."/>
            <person name="Kolisko M."/>
            <person name="Husnik F."/>
            <person name="Keeling P."/>
            <person name="Hampl V."/>
        </authorList>
    </citation>
    <scope>NUCLEOTIDE SEQUENCE</scope>
    <source>
        <strain evidence="3">STM</strain>
    </source>
</reference>
<dbReference type="PANTHER" id="PTHR23135">
    <property type="entry name" value="MUR LIGASE FAMILY MEMBER"/>
    <property type="match status" value="1"/>
</dbReference>
<dbReference type="SUPFAM" id="SSF53623">
    <property type="entry name" value="MurD-like peptide ligases, catalytic domain"/>
    <property type="match status" value="1"/>
</dbReference>
<name>A0A5J4PHP4_9ZZZZ</name>
<keyword evidence="3" id="KW-0436">Ligase</keyword>
<evidence type="ECO:0000259" key="2">
    <source>
        <dbReference type="Pfam" id="PF08245"/>
    </source>
</evidence>
<dbReference type="EC" id="6.3.2.13" evidence="3"/>
<dbReference type="AlphaFoldDB" id="A0A5J4PHP4"/>
<dbReference type="InterPro" id="IPR036565">
    <property type="entry name" value="Mur-like_cat_sf"/>
</dbReference>
<sequence length="277" mass="30649">EIEITGIHIDSRLIEPGYLFIAVKGTQTDGHAYIPAAIEKGAVAIVCEELPANLVEGITCICVNDSENSVGKIATVFYGDPTSKLKLVGVTGTNGKTTIATLLYHTFRYFGYKVGLISTVCNYMDDESVPADHTTPDSITLNKLLKRMADKGCEYAFMEVSSHAVAQKRINGLKFAGGIFTNLTRDHLDYHKTMKDYLKAKQKFFDDMPPNAFSLTNLDDRNGLIMTQNTHSQIHTYSLHTPSDYKGKIVESRFEGMILNFNGKELAVQFIGKFNAS</sequence>
<comment type="caution">
    <text evidence="3">The sequence shown here is derived from an EMBL/GenBank/DDBJ whole genome shotgun (WGS) entry which is preliminary data.</text>
</comment>
<dbReference type="GO" id="GO:0005737">
    <property type="term" value="C:cytoplasm"/>
    <property type="evidence" value="ECO:0007669"/>
    <property type="project" value="InterPro"/>
</dbReference>
<dbReference type="PANTHER" id="PTHR23135:SF4">
    <property type="entry name" value="UDP-N-ACETYLMURAMOYL-L-ALANYL-D-GLUTAMATE--2,6-DIAMINOPIMELATE LIGASE MURE HOMOLOG, CHLOROPLASTIC"/>
    <property type="match status" value="1"/>
</dbReference>
<feature type="non-terminal residue" evidence="3">
    <location>
        <position position="1"/>
    </location>
</feature>
<proteinExistence type="predicted"/>
<evidence type="ECO:0000259" key="1">
    <source>
        <dbReference type="Pfam" id="PF01225"/>
    </source>
</evidence>